<proteinExistence type="predicted"/>
<dbReference type="Pfam" id="PF24517">
    <property type="entry name" value="CBM96"/>
    <property type="match status" value="1"/>
</dbReference>
<comment type="subcellular location">
    <subcellularLocation>
        <location evidence="1">Secreted</location>
    </subcellularLocation>
</comment>
<dbReference type="InterPro" id="IPR055372">
    <property type="entry name" value="CBM96"/>
</dbReference>
<dbReference type="NCBIfam" id="NF033679">
    <property type="entry name" value="DNRLRE_dom"/>
    <property type="match status" value="1"/>
</dbReference>
<keyword evidence="6" id="KW-1185">Reference proteome</keyword>
<gene>
    <name evidence="5" type="ORF">G8759_07390</name>
</gene>
<dbReference type="EMBL" id="CP050063">
    <property type="protein sequence ID" value="QIP12460.1"/>
    <property type="molecule type" value="Genomic_DNA"/>
</dbReference>
<feature type="domain" description="F5/8 type C" evidence="4">
    <location>
        <begin position="398"/>
        <end position="537"/>
    </location>
</feature>
<reference evidence="5 6" key="1">
    <citation type="submission" date="2020-03" db="EMBL/GenBank/DDBJ databases">
        <authorList>
            <person name="Kim M.K."/>
        </authorList>
    </citation>
    <scope>NUCLEOTIDE SEQUENCE [LARGE SCALE GENOMIC DNA]</scope>
    <source>
        <strain evidence="5 6">BT328</strain>
    </source>
</reference>
<dbReference type="InterPro" id="IPR024535">
    <property type="entry name" value="RHGA/B-epi-like_pectate_lyase"/>
</dbReference>
<evidence type="ECO:0000256" key="1">
    <source>
        <dbReference type="ARBA" id="ARBA00004613"/>
    </source>
</evidence>
<protein>
    <submittedName>
        <fullName evidence="5">DNRLRE domain-containing protein</fullName>
    </submittedName>
</protein>
<dbReference type="SUPFAM" id="SSF49785">
    <property type="entry name" value="Galactose-binding domain-like"/>
    <property type="match status" value="1"/>
</dbReference>
<evidence type="ECO:0000313" key="5">
    <source>
        <dbReference type="EMBL" id="QIP12460.1"/>
    </source>
</evidence>
<name>A0A6G9AJ30_9BACT</name>
<dbReference type="InterPro" id="IPR008979">
    <property type="entry name" value="Galactose-bd-like_sf"/>
</dbReference>
<dbReference type="RefSeq" id="WP_167206613.1">
    <property type="nucleotide sequence ID" value="NZ_CP050063.1"/>
</dbReference>
<dbReference type="KEGG" id="spib:G8759_07390"/>
<dbReference type="SUPFAM" id="SSF51126">
    <property type="entry name" value="Pectin lyase-like"/>
    <property type="match status" value="1"/>
</dbReference>
<evidence type="ECO:0000256" key="2">
    <source>
        <dbReference type="ARBA" id="ARBA00022525"/>
    </source>
</evidence>
<sequence>MKQIFHLTTVLIVALFCEKNNVYAQRDTYSTLWGRKGETRDTARIRNFTEAGYRKGLSPIPDYVQSVNVIDYGAVGDGTTDNIVAFRNAIKACGNEGAVYIPAGTFLLSDSLIIKKSNICLRGAGQGTTKLLFPKGLEELYPLYNTTTNQSSWSWSGALISFQQGCSNVGIENLTVTFPDNAWAGHNFHERGYNAIGFSKNAYDGWVRNVIITGSDLGLFIATDSHHITLQNWTLDQGPIRGGATKQGHHGVNIYGGYNLLQGFTIKGKFQHDLSIEGKNSKYNVFHNGKGKDLCIDHHNHDQRNNLFTNLDMGVGSRPYESGGKAKPTGISLQTTYWNLYAQRDMQYCDQYETSSDPDKSRNNVAVGVRTIRPSETPDARGNWFETITPARLYPADLYTAQLEYYNLPMFGECPVYATSNDGNLPANVTDNNLNTRWAAKGDNEYLVLCLNEARAINSIKVAFYEGNLHQYKFDVLTSLDGLTWETALSGKISNGTTANLESFMFPVKQAKYVKIIGHTYAGSDQNSITEIEVPLSSSSPTTTVAPIADTYIRDGSYANNNYGTEESLIVKGDPSSGYKRETYLKFNLNDIAANFSSAKLRMKIKYANTNVSSARWQLVFVPTNLWTETGLIWSNRPASTSLISTVSGVSSGFVEWDVKDILQRLLNAGNQEVSLRLANTVADSKGDAGFHSREASNVDDRPMLIVNYGTTGARVDVSKALSWIEESEVAKTILAYPNPFESELTIEADESDTEIRVYNNVGQSMVRMPVLNQKSVRIATGVWPSGMYYVSWLNETGVRASKRVIRK</sequence>
<dbReference type="Gene3D" id="2.60.120.260">
    <property type="entry name" value="Galactose-binding domain-like"/>
    <property type="match status" value="1"/>
</dbReference>
<accession>A0A6G9AJ30</accession>
<dbReference type="PROSITE" id="PS50022">
    <property type="entry name" value="FA58C_3"/>
    <property type="match status" value="1"/>
</dbReference>
<evidence type="ECO:0000256" key="3">
    <source>
        <dbReference type="ARBA" id="ARBA00022729"/>
    </source>
</evidence>
<dbReference type="InterPro" id="IPR026444">
    <property type="entry name" value="Secre_tail"/>
</dbReference>
<dbReference type="AlphaFoldDB" id="A0A6G9AJ30"/>
<dbReference type="Proteomes" id="UP000501802">
    <property type="component" value="Chromosome"/>
</dbReference>
<dbReference type="Pfam" id="PF18962">
    <property type="entry name" value="Por_Secre_tail"/>
    <property type="match status" value="1"/>
</dbReference>
<keyword evidence="2" id="KW-0964">Secreted</keyword>
<keyword evidence="3" id="KW-0732">Signal</keyword>
<organism evidence="5 6">
    <name type="scientific">Spirosoma aureum</name>
    <dbReference type="NCBI Taxonomy" id="2692134"/>
    <lineage>
        <taxon>Bacteria</taxon>
        <taxon>Pseudomonadati</taxon>
        <taxon>Bacteroidota</taxon>
        <taxon>Cytophagia</taxon>
        <taxon>Cytophagales</taxon>
        <taxon>Cytophagaceae</taxon>
        <taxon>Spirosoma</taxon>
    </lineage>
</organism>
<evidence type="ECO:0000313" key="6">
    <source>
        <dbReference type="Proteomes" id="UP000501802"/>
    </source>
</evidence>
<dbReference type="GO" id="GO:0005576">
    <property type="term" value="C:extracellular region"/>
    <property type="evidence" value="ECO:0007669"/>
    <property type="project" value="UniProtKB-SubCell"/>
</dbReference>
<dbReference type="InterPro" id="IPR000421">
    <property type="entry name" value="FA58C"/>
</dbReference>
<dbReference type="InterPro" id="IPR012334">
    <property type="entry name" value="Pectin_lyas_fold"/>
</dbReference>
<evidence type="ECO:0000259" key="4">
    <source>
        <dbReference type="PROSITE" id="PS50022"/>
    </source>
</evidence>
<dbReference type="Pfam" id="PF00754">
    <property type="entry name" value="F5_F8_type_C"/>
    <property type="match status" value="1"/>
</dbReference>
<dbReference type="InterPro" id="IPR011050">
    <property type="entry name" value="Pectin_lyase_fold/virulence"/>
</dbReference>
<dbReference type="Gene3D" id="2.160.20.10">
    <property type="entry name" value="Single-stranded right-handed beta-helix, Pectin lyase-like"/>
    <property type="match status" value="1"/>
</dbReference>
<dbReference type="NCBIfam" id="TIGR04183">
    <property type="entry name" value="Por_Secre_tail"/>
    <property type="match status" value="1"/>
</dbReference>
<dbReference type="Pfam" id="PF12708">
    <property type="entry name" value="Pect-lyase_RHGA_epim"/>
    <property type="match status" value="1"/>
</dbReference>